<dbReference type="GO" id="GO:0019262">
    <property type="term" value="P:N-acetylneuraminate catabolic process"/>
    <property type="evidence" value="ECO:0007669"/>
    <property type="project" value="TreeGrafter"/>
</dbReference>
<gene>
    <name evidence="2" type="ORF">ENL39_05360</name>
</gene>
<dbReference type="Proteomes" id="UP000886070">
    <property type="component" value="Unassembled WGS sequence"/>
</dbReference>
<dbReference type="GO" id="GO:0005829">
    <property type="term" value="C:cytosol"/>
    <property type="evidence" value="ECO:0007669"/>
    <property type="project" value="TreeGrafter"/>
</dbReference>
<dbReference type="PANTHER" id="PTHR42849:SF1">
    <property type="entry name" value="N-ACETYLNEURAMINATE LYASE"/>
    <property type="match status" value="1"/>
</dbReference>
<dbReference type="SUPFAM" id="SSF51569">
    <property type="entry name" value="Aldolase"/>
    <property type="match status" value="1"/>
</dbReference>
<dbReference type="Pfam" id="PF00701">
    <property type="entry name" value="DHDPS"/>
    <property type="match status" value="1"/>
</dbReference>
<dbReference type="GO" id="GO:0008747">
    <property type="term" value="F:N-acetylneuraminate lyase activity"/>
    <property type="evidence" value="ECO:0007669"/>
    <property type="project" value="TreeGrafter"/>
</dbReference>
<proteinExistence type="predicted"/>
<dbReference type="InterPro" id="IPR013785">
    <property type="entry name" value="Aldolase_TIM"/>
</dbReference>
<protein>
    <submittedName>
        <fullName evidence="2">Dihydrodipicolinate synthase family protein</fullName>
    </submittedName>
</protein>
<keyword evidence="1" id="KW-0456">Lyase</keyword>
<reference evidence="2" key="1">
    <citation type="journal article" date="2020" name="mSystems">
        <title>Genome- and Community-Level Interaction Insights into Carbon Utilization and Element Cycling Functions of Hydrothermarchaeota in Hydrothermal Sediment.</title>
        <authorList>
            <person name="Zhou Z."/>
            <person name="Liu Y."/>
            <person name="Xu W."/>
            <person name="Pan J."/>
            <person name="Luo Z.H."/>
            <person name="Li M."/>
        </authorList>
    </citation>
    <scope>NUCLEOTIDE SEQUENCE [LARGE SCALE GENOMIC DNA]</scope>
    <source>
        <strain evidence="2">HyVt-92</strain>
    </source>
</reference>
<dbReference type="Gene3D" id="3.20.20.70">
    <property type="entry name" value="Aldolase class I"/>
    <property type="match status" value="1"/>
</dbReference>
<dbReference type="PRINTS" id="PR00146">
    <property type="entry name" value="DHPICSNTHASE"/>
</dbReference>
<comment type="caution">
    <text evidence="2">The sequence shown here is derived from an EMBL/GenBank/DDBJ whole genome shotgun (WGS) entry which is preliminary data.</text>
</comment>
<dbReference type="PANTHER" id="PTHR42849">
    <property type="entry name" value="N-ACETYLNEURAMINATE LYASE"/>
    <property type="match status" value="1"/>
</dbReference>
<dbReference type="EMBL" id="DRTT01000145">
    <property type="protein sequence ID" value="HHF98893.1"/>
    <property type="molecule type" value="Genomic_DNA"/>
</dbReference>
<evidence type="ECO:0000256" key="1">
    <source>
        <dbReference type="ARBA" id="ARBA00023239"/>
    </source>
</evidence>
<organism evidence="2">
    <name type="scientific">Aerophobetes bacterium</name>
    <dbReference type="NCBI Taxonomy" id="2030807"/>
    <lineage>
        <taxon>Bacteria</taxon>
        <taxon>Candidatus Aerophobota</taxon>
    </lineage>
</organism>
<dbReference type="InterPro" id="IPR002220">
    <property type="entry name" value="DapA-like"/>
</dbReference>
<dbReference type="CDD" id="cd00408">
    <property type="entry name" value="DHDPS-like"/>
    <property type="match status" value="1"/>
</dbReference>
<evidence type="ECO:0000313" key="2">
    <source>
        <dbReference type="EMBL" id="HHF98893.1"/>
    </source>
</evidence>
<feature type="non-terminal residue" evidence="2">
    <location>
        <position position="1"/>
    </location>
</feature>
<dbReference type="AlphaFoldDB" id="A0A7V5HZQ2"/>
<sequence length="237" mass="26361">KQIAEVAVEKLKGKVKVIVHTGCITTEESIRLTKHSCEIGADAAGIVLPYFYGLDDEAILNHFVRIADAVPEFPLFIYNIPQCTCNNLSPELFERLLERVQTIVGVKTSNPDIFQIQEYVRVAKDRCSVFVGCDGLIFMGLCAGAKGIVSGNASCFPEPFVKIYRAFKGKDLEKARECQLVIDKVRETLGDGRYISSFKKALQLRGVKVGSVRAPHRELSQEEVVRLKESLKALELI</sequence>
<dbReference type="SMART" id="SM01130">
    <property type="entry name" value="DHDPS"/>
    <property type="match status" value="1"/>
</dbReference>
<accession>A0A7V5HZQ2</accession>
<name>A0A7V5HZQ2_UNCAE</name>